<evidence type="ECO:0000256" key="4">
    <source>
        <dbReference type="ARBA" id="ARBA00023186"/>
    </source>
</evidence>
<keyword evidence="6" id="KW-1185">Reference proteome</keyword>
<evidence type="ECO:0000313" key="5">
    <source>
        <dbReference type="EMBL" id="GAA1401712.1"/>
    </source>
</evidence>
<name>A0ABP4J087_9PSEU</name>
<gene>
    <name evidence="5" type="ORF">GCM10009613_60470</name>
</gene>
<dbReference type="InterPro" id="IPR025734">
    <property type="entry name" value="EspG"/>
</dbReference>
<evidence type="ECO:0000256" key="1">
    <source>
        <dbReference type="ARBA" id="ARBA00004496"/>
    </source>
</evidence>
<dbReference type="EMBL" id="BAAAJK010000053">
    <property type="protein sequence ID" value="GAA1401712.1"/>
    <property type="molecule type" value="Genomic_DNA"/>
</dbReference>
<keyword evidence="4" id="KW-0143">Chaperone</keyword>
<comment type="similarity">
    <text evidence="2">Belongs to the EspG family.</text>
</comment>
<evidence type="ECO:0000256" key="2">
    <source>
        <dbReference type="ARBA" id="ARBA00006411"/>
    </source>
</evidence>
<dbReference type="Pfam" id="PF14011">
    <property type="entry name" value="ESX-1_EspG"/>
    <property type="match status" value="1"/>
</dbReference>
<comment type="subcellular location">
    <subcellularLocation>
        <location evidence="1">Cytoplasm</location>
    </subcellularLocation>
</comment>
<protein>
    <submittedName>
        <fullName evidence="5">ESX secretion-associated protein EspG</fullName>
    </submittedName>
</protein>
<evidence type="ECO:0000313" key="6">
    <source>
        <dbReference type="Proteomes" id="UP001501414"/>
    </source>
</evidence>
<dbReference type="RefSeq" id="WP_344029194.1">
    <property type="nucleotide sequence ID" value="NZ_BAAAJK010000053.1"/>
</dbReference>
<comment type="caution">
    <text evidence="5">The sequence shown here is derived from an EMBL/GenBank/DDBJ whole genome shotgun (WGS) entry which is preliminary data.</text>
</comment>
<evidence type="ECO:0000256" key="3">
    <source>
        <dbReference type="ARBA" id="ARBA00022490"/>
    </source>
</evidence>
<organism evidence="5 6">
    <name type="scientific">Pseudonocardia kongjuensis</name>
    <dbReference type="NCBI Taxonomy" id="102227"/>
    <lineage>
        <taxon>Bacteria</taxon>
        <taxon>Bacillati</taxon>
        <taxon>Actinomycetota</taxon>
        <taxon>Actinomycetes</taxon>
        <taxon>Pseudonocardiales</taxon>
        <taxon>Pseudonocardiaceae</taxon>
        <taxon>Pseudonocardia</taxon>
    </lineage>
</organism>
<sequence length="258" mass="26692">MAERDPATRFRLAAAEFDVVWELLGLGTTPAALTVPSPGRSTDERTRGVAAVMAALRDRGLAGPRGPAPGLVRLFTLLARPERQLEVRARYGSALRAVAAGSTDGGVLAVHTGGTVTVAAAGSPAHAAVSVLPPAPPGPGPAAGMPTAELARLLSDGADHAAGTERSGPSARLEAVLRGPARHAQVCAVRFDRWGNPARLPGYVTVVDTARGRYRLTRDAEPGPGPEWVTLAPVSPQALRALLDQLFGDQSRSECCIS</sequence>
<proteinExistence type="inferred from homology"/>
<dbReference type="Proteomes" id="UP001501414">
    <property type="component" value="Unassembled WGS sequence"/>
</dbReference>
<reference evidence="6" key="1">
    <citation type="journal article" date="2019" name="Int. J. Syst. Evol. Microbiol.">
        <title>The Global Catalogue of Microorganisms (GCM) 10K type strain sequencing project: providing services to taxonomists for standard genome sequencing and annotation.</title>
        <authorList>
            <consortium name="The Broad Institute Genomics Platform"/>
            <consortium name="The Broad Institute Genome Sequencing Center for Infectious Disease"/>
            <person name="Wu L."/>
            <person name="Ma J."/>
        </authorList>
    </citation>
    <scope>NUCLEOTIDE SEQUENCE [LARGE SCALE GENOMIC DNA]</scope>
    <source>
        <strain evidence="6">JCM 11896</strain>
    </source>
</reference>
<keyword evidence="3" id="KW-0963">Cytoplasm</keyword>
<accession>A0ABP4J087</accession>